<keyword evidence="8 10" id="KW-0539">Nucleus</keyword>
<evidence type="ECO:0000256" key="13">
    <source>
        <dbReference type="PIRSR" id="PIRSR037913-3"/>
    </source>
</evidence>
<feature type="binding site" evidence="12">
    <location>
        <position position="97"/>
    </location>
    <ligand>
        <name>substrate</name>
    </ligand>
</feature>
<evidence type="ECO:0000256" key="10">
    <source>
        <dbReference type="PIRNR" id="PIRNR037913"/>
    </source>
</evidence>
<feature type="binding site" evidence="13">
    <location>
        <position position="173"/>
    </location>
    <ligand>
        <name>a divalent metal cation</name>
        <dbReference type="ChEBI" id="CHEBI:60240"/>
    </ligand>
</feature>
<dbReference type="PRINTS" id="PR01271">
    <property type="entry name" value="HISDACETLASE"/>
</dbReference>
<keyword evidence="7 10" id="KW-0804">Transcription</keyword>
<dbReference type="GO" id="GO:0070210">
    <property type="term" value="C:Rpd3L-Expanded complex"/>
    <property type="evidence" value="ECO:0007669"/>
    <property type="project" value="EnsemblFungi"/>
</dbReference>
<proteinExistence type="inferred from homology"/>
<dbReference type="SUPFAM" id="SSF52768">
    <property type="entry name" value="Arginase/deacetylase"/>
    <property type="match status" value="1"/>
</dbReference>
<evidence type="ECO:0000256" key="4">
    <source>
        <dbReference type="ARBA" id="ARBA00022801"/>
    </source>
</evidence>
<evidence type="ECO:0000256" key="6">
    <source>
        <dbReference type="ARBA" id="ARBA00023015"/>
    </source>
</evidence>
<evidence type="ECO:0000256" key="2">
    <source>
        <dbReference type="ARBA" id="ARBA00012111"/>
    </source>
</evidence>
<keyword evidence="13" id="KW-0479">Metal-binding</keyword>
<comment type="catalytic activity">
    <reaction evidence="10">
        <text>N(6)-acetyl-L-lysyl-[histone] + H2O = L-lysyl-[histone] + acetate</text>
        <dbReference type="Rhea" id="RHEA:58196"/>
        <dbReference type="Rhea" id="RHEA-COMP:9845"/>
        <dbReference type="Rhea" id="RHEA-COMP:11338"/>
        <dbReference type="ChEBI" id="CHEBI:15377"/>
        <dbReference type="ChEBI" id="CHEBI:29969"/>
        <dbReference type="ChEBI" id="CHEBI:30089"/>
        <dbReference type="ChEBI" id="CHEBI:61930"/>
        <dbReference type="EC" id="3.5.1.98"/>
    </reaction>
</comment>
<keyword evidence="5 10" id="KW-0156">Chromatin regulator</keyword>
<sequence length="500" mass="56826">MSSVSKRRVCYFYDSDVGAYQLAPAHPMKPHRVKMTHSLVVNYGLDKKMNVFVPTRATFREITKFHEDHYIDFLKRVTPENVESFEKHKEMYGIWEDTPAFEGVYEFCSISAGGSVCAAKKLNGEADIGINWAGGLHHAKRGGASGFCYVNDIVLGILELLKTFNRVLYIDIDNHHGDGVEEAFYTTDRVMTCSFHKYGDEYFPGTGDIHDIGVGKGKYYAVNFPLRDGIDDETFKSIFRPVITYIMNWYRPGAVVLQCGTDSLAGDRLGTANLTERGHGACAKFMRTFNVPMILLGGGGYTPKNVSRTWCYETSVAVGVDLPETLPYNDYFEYFGPEYLIHVRPTNAENKNTREYLDKTTVHILENLRNISHAPSVQMQEVPVDHFSDEEDDLEDDLDDRQSRVYHDTHVAYDNEIDPSDDESRAHPSNKRRRRNRRNHRNSPNPESKSERTTRQSATAAATTNSSAKEDFGFKDERRDKETVVPFTAFSSKNESKSEK</sequence>
<feature type="binding site" evidence="12">
    <location>
        <position position="146"/>
    </location>
    <ligand>
        <name>substrate</name>
    </ligand>
</feature>
<feature type="compositionally biased region" description="Acidic residues" evidence="14">
    <location>
        <begin position="388"/>
        <end position="399"/>
    </location>
</feature>
<protein>
    <recommendedName>
        <fullName evidence="2 10">Histone deacetylase</fullName>
        <ecNumber evidence="2 10">3.5.1.98</ecNumber>
    </recommendedName>
</protein>
<comment type="similarity">
    <text evidence="9 10">Belongs to the histone deacetylase family. HD Type 1 subfamily.</text>
</comment>
<comment type="caution">
    <text evidence="16">The sequence shown here is derived from an EMBL/GenBank/DDBJ whole genome shotgun (WGS) entry which is preliminary data.</text>
</comment>
<reference evidence="16 17" key="1">
    <citation type="submission" date="2016-08" db="EMBL/GenBank/DDBJ databases">
        <title>A Parts List for Fungal Cellulosomes Revealed by Comparative Genomics.</title>
        <authorList>
            <consortium name="DOE Joint Genome Institute"/>
            <person name="Haitjema C.H."/>
            <person name="Gilmore S.P."/>
            <person name="Henske J.K."/>
            <person name="Solomon K.V."/>
            <person name="De Groot R."/>
            <person name="Kuo A."/>
            <person name="Mondo S.J."/>
            <person name="Salamov A.A."/>
            <person name="Labutti K."/>
            <person name="Zhao Z."/>
            <person name="Chiniquy J."/>
            <person name="Barry K."/>
            <person name="Brewer H.M."/>
            <person name="Purvine S.O."/>
            <person name="Wright A.T."/>
            <person name="Boxma B."/>
            <person name="Van Alen T."/>
            <person name="Hackstein J.H."/>
            <person name="Baker S.E."/>
            <person name="Grigoriev I.V."/>
            <person name="O'Malley M.A."/>
        </authorList>
    </citation>
    <scope>NUCLEOTIDE SEQUENCE [LARGE SCALE GENOMIC DNA]</scope>
    <source>
        <strain evidence="16 17">G1</strain>
    </source>
</reference>
<accession>A0A1Y2CLT1</accession>
<dbReference type="EC" id="3.5.1.98" evidence="2 10"/>
<feature type="binding site" evidence="13">
    <location>
        <position position="262"/>
    </location>
    <ligand>
        <name>a divalent metal cation</name>
        <dbReference type="ChEBI" id="CHEBI:60240"/>
    </ligand>
</feature>
<dbReference type="GO" id="GO:0031078">
    <property type="term" value="F:histone H3K14 deacetylase activity, hydrolytic mechanism"/>
    <property type="evidence" value="ECO:0007669"/>
    <property type="project" value="EnsemblFungi"/>
</dbReference>
<keyword evidence="4 10" id="KW-0378">Hydrolase</keyword>
<keyword evidence="3" id="KW-0678">Repressor</keyword>
<dbReference type="GO" id="GO:0180033">
    <property type="term" value="F:histone H4K8 deacetylase activity, hydrolytic mechanism"/>
    <property type="evidence" value="ECO:0007669"/>
    <property type="project" value="EnsemblFungi"/>
</dbReference>
<feature type="active site" description="Proton acceptor" evidence="11">
    <location>
        <position position="138"/>
    </location>
</feature>
<dbReference type="GO" id="GO:0046872">
    <property type="term" value="F:metal ion binding"/>
    <property type="evidence" value="ECO:0007669"/>
    <property type="project" value="UniProtKB-KW"/>
</dbReference>
<feature type="compositionally biased region" description="Basic residues" evidence="14">
    <location>
        <begin position="428"/>
        <end position="441"/>
    </location>
</feature>
<dbReference type="Pfam" id="PF00850">
    <property type="entry name" value="Hist_deacetyl"/>
    <property type="match status" value="1"/>
</dbReference>
<dbReference type="PRINTS" id="PR01270">
    <property type="entry name" value="HDASUPER"/>
</dbReference>
<evidence type="ECO:0000256" key="3">
    <source>
        <dbReference type="ARBA" id="ARBA00022491"/>
    </source>
</evidence>
<keyword evidence="6 10" id="KW-0805">Transcription regulation</keyword>
<feature type="compositionally biased region" description="Low complexity" evidence="14">
    <location>
        <begin position="455"/>
        <end position="467"/>
    </location>
</feature>
<dbReference type="GO" id="GO:0140937">
    <property type="term" value="F:histone H4K12 deacetylase activity, hydrolytic mechanism"/>
    <property type="evidence" value="ECO:0007669"/>
    <property type="project" value="EnsemblFungi"/>
</dbReference>
<dbReference type="GO" id="GO:0032221">
    <property type="term" value="C:Rpd3S complex"/>
    <property type="evidence" value="ECO:0007669"/>
    <property type="project" value="EnsemblFungi"/>
</dbReference>
<feature type="compositionally biased region" description="Basic and acidic residues" evidence="14">
    <location>
        <begin position="400"/>
        <end position="413"/>
    </location>
</feature>
<keyword evidence="17" id="KW-1185">Reference proteome</keyword>
<comment type="subcellular location">
    <subcellularLocation>
        <location evidence="1 10">Nucleus</location>
    </subcellularLocation>
</comment>
<dbReference type="InterPro" id="IPR037138">
    <property type="entry name" value="His_deacetylse_dom_sf"/>
</dbReference>
<dbReference type="GO" id="GO:0032129">
    <property type="term" value="F:histone H3K9 deacetylase activity, hydrolytic mechanism"/>
    <property type="evidence" value="ECO:0007669"/>
    <property type="project" value="EnsemblFungi"/>
</dbReference>
<dbReference type="STRING" id="1754190.A0A1Y2CLT1"/>
<dbReference type="InterPro" id="IPR023801">
    <property type="entry name" value="His_deacetylse_dom"/>
</dbReference>
<evidence type="ECO:0000256" key="11">
    <source>
        <dbReference type="PIRSR" id="PIRSR037913-1"/>
    </source>
</evidence>
<dbReference type="GO" id="GO:0031507">
    <property type="term" value="P:heterochromatin formation"/>
    <property type="evidence" value="ECO:0007669"/>
    <property type="project" value="TreeGrafter"/>
</dbReference>
<dbReference type="AlphaFoldDB" id="A0A1Y2CLT1"/>
<dbReference type="PIRSF" id="PIRSF037913">
    <property type="entry name" value="His_deacetylse_1"/>
    <property type="match status" value="1"/>
</dbReference>
<evidence type="ECO:0000256" key="7">
    <source>
        <dbReference type="ARBA" id="ARBA00023163"/>
    </source>
</evidence>
<dbReference type="OrthoDB" id="1918432at2759"/>
<dbReference type="GO" id="GO:0033698">
    <property type="term" value="C:Rpd3L complex"/>
    <property type="evidence" value="ECO:0007669"/>
    <property type="project" value="EnsemblFungi"/>
</dbReference>
<feature type="region of interest" description="Disordered" evidence="14">
    <location>
        <begin position="388"/>
        <end position="500"/>
    </location>
</feature>
<evidence type="ECO:0000256" key="1">
    <source>
        <dbReference type="ARBA" id="ARBA00004123"/>
    </source>
</evidence>
<feature type="domain" description="Histone deacetylase" evidence="15">
    <location>
        <begin position="26"/>
        <end position="315"/>
    </location>
</feature>
<evidence type="ECO:0000256" key="5">
    <source>
        <dbReference type="ARBA" id="ARBA00022853"/>
    </source>
</evidence>
<organism evidence="16 17">
    <name type="scientific">Neocallimastix californiae</name>
    <dbReference type="NCBI Taxonomy" id="1754190"/>
    <lineage>
        <taxon>Eukaryota</taxon>
        <taxon>Fungi</taxon>
        <taxon>Fungi incertae sedis</taxon>
        <taxon>Chytridiomycota</taxon>
        <taxon>Chytridiomycota incertae sedis</taxon>
        <taxon>Neocallimastigomycetes</taxon>
        <taxon>Neocallimastigales</taxon>
        <taxon>Neocallimastigaceae</taxon>
        <taxon>Neocallimastix</taxon>
    </lineage>
</organism>
<dbReference type="PANTHER" id="PTHR10625:SF10">
    <property type="entry name" value="HISTONE DEACETYLASE HDAC1"/>
    <property type="match status" value="1"/>
</dbReference>
<feature type="compositionally biased region" description="Basic and acidic residues" evidence="14">
    <location>
        <begin position="468"/>
        <end position="483"/>
    </location>
</feature>
<name>A0A1Y2CLT1_9FUNG</name>
<evidence type="ECO:0000259" key="15">
    <source>
        <dbReference type="Pfam" id="PF00850"/>
    </source>
</evidence>
<evidence type="ECO:0000313" key="17">
    <source>
        <dbReference type="Proteomes" id="UP000193920"/>
    </source>
</evidence>
<evidence type="ECO:0000256" key="12">
    <source>
        <dbReference type="PIRSR" id="PIRSR037913-2"/>
    </source>
</evidence>
<dbReference type="Gene3D" id="3.40.800.20">
    <property type="entry name" value="Histone deacetylase domain"/>
    <property type="match status" value="1"/>
</dbReference>
<evidence type="ECO:0000256" key="14">
    <source>
        <dbReference type="SAM" id="MobiDB-lite"/>
    </source>
</evidence>
<dbReference type="InterPro" id="IPR003084">
    <property type="entry name" value="HDAC_I/II"/>
</dbReference>
<evidence type="ECO:0000256" key="9">
    <source>
        <dbReference type="ARBA" id="ARBA00061569"/>
    </source>
</evidence>
<gene>
    <name evidence="16" type="ORF">LY90DRAFT_523591</name>
</gene>
<dbReference type="GO" id="GO:0034739">
    <property type="term" value="F:histone H4K16 deacetylase activity, hydrolytic mechanism"/>
    <property type="evidence" value="ECO:0007669"/>
    <property type="project" value="EnsemblFungi"/>
</dbReference>
<dbReference type="InterPro" id="IPR000286">
    <property type="entry name" value="HDACs"/>
</dbReference>
<feature type="binding site" evidence="12">
    <location>
        <position position="301"/>
    </location>
    <ligand>
        <name>substrate</name>
    </ligand>
</feature>
<dbReference type="PANTHER" id="PTHR10625">
    <property type="entry name" value="HISTONE DEACETYLASE HDAC1-RELATED"/>
    <property type="match status" value="1"/>
</dbReference>
<evidence type="ECO:0000256" key="8">
    <source>
        <dbReference type="ARBA" id="ARBA00023242"/>
    </source>
</evidence>
<dbReference type="EMBL" id="MCOG01000103">
    <property type="protein sequence ID" value="ORY47953.1"/>
    <property type="molecule type" value="Genomic_DNA"/>
</dbReference>
<feature type="binding site" evidence="13">
    <location>
        <position position="175"/>
    </location>
    <ligand>
        <name>a divalent metal cation</name>
        <dbReference type="ChEBI" id="CHEBI:60240"/>
    </ligand>
</feature>
<dbReference type="FunFam" id="3.40.800.20:FF:000001">
    <property type="entry name" value="Histone deacetylase"/>
    <property type="match status" value="1"/>
</dbReference>
<dbReference type="Proteomes" id="UP000193920">
    <property type="component" value="Unassembled WGS sequence"/>
</dbReference>
<dbReference type="GO" id="GO:0180032">
    <property type="term" value="F:histone H4K5 deacetylase activity, hydrolytic mechanism"/>
    <property type="evidence" value="ECO:0007669"/>
    <property type="project" value="EnsemblFungi"/>
</dbReference>
<evidence type="ECO:0000313" key="16">
    <source>
        <dbReference type="EMBL" id="ORY47953.1"/>
    </source>
</evidence>
<dbReference type="InterPro" id="IPR023696">
    <property type="entry name" value="Ureohydrolase_dom_sf"/>
</dbReference>